<gene>
    <name evidence="1" type="ORF">ACFSRY_14910</name>
</gene>
<keyword evidence="2" id="KW-1185">Reference proteome</keyword>
<proteinExistence type="predicted"/>
<accession>A0ABW5INK6</accession>
<dbReference type="RefSeq" id="WP_377509323.1">
    <property type="nucleotide sequence ID" value="NZ_JBHULU010000021.1"/>
</dbReference>
<name>A0ABW5INK6_9BACT</name>
<reference evidence="2" key="1">
    <citation type="journal article" date="2019" name="Int. J. Syst. Evol. Microbiol.">
        <title>The Global Catalogue of Microorganisms (GCM) 10K type strain sequencing project: providing services to taxonomists for standard genome sequencing and annotation.</title>
        <authorList>
            <consortium name="The Broad Institute Genomics Platform"/>
            <consortium name="The Broad Institute Genome Sequencing Center for Infectious Disease"/>
            <person name="Wu L."/>
            <person name="Ma J."/>
        </authorList>
    </citation>
    <scope>NUCLEOTIDE SEQUENCE [LARGE SCALE GENOMIC DNA]</scope>
    <source>
        <strain evidence="2">KCTC 42498</strain>
    </source>
</reference>
<organism evidence="1 2">
    <name type="scientific">Pontibacter locisalis</name>
    <dbReference type="NCBI Taxonomy" id="1719035"/>
    <lineage>
        <taxon>Bacteria</taxon>
        <taxon>Pseudomonadati</taxon>
        <taxon>Bacteroidota</taxon>
        <taxon>Cytophagia</taxon>
        <taxon>Cytophagales</taxon>
        <taxon>Hymenobacteraceae</taxon>
        <taxon>Pontibacter</taxon>
    </lineage>
</organism>
<protein>
    <submittedName>
        <fullName evidence="1">Uncharacterized protein</fullName>
    </submittedName>
</protein>
<sequence length="110" mass="13514">MELEGKWTKDEEGYMDFDRPELQRYYEAVTGKYHQVYNRYLEDFDDEEEAYYKAKSDGYEMVTDYKFIKDKEEFATTYITPAHVVEVWYQTDVLTQKRVYDKGFIRIYSR</sequence>
<evidence type="ECO:0000313" key="2">
    <source>
        <dbReference type="Proteomes" id="UP001597544"/>
    </source>
</evidence>
<evidence type="ECO:0000313" key="1">
    <source>
        <dbReference type="EMBL" id="MFD2515161.1"/>
    </source>
</evidence>
<comment type="caution">
    <text evidence="1">The sequence shown here is derived from an EMBL/GenBank/DDBJ whole genome shotgun (WGS) entry which is preliminary data.</text>
</comment>
<dbReference type="EMBL" id="JBHULU010000021">
    <property type="protein sequence ID" value="MFD2515161.1"/>
    <property type="molecule type" value="Genomic_DNA"/>
</dbReference>
<dbReference type="Proteomes" id="UP001597544">
    <property type="component" value="Unassembled WGS sequence"/>
</dbReference>